<accession>A0A5M9MBX9</accession>
<dbReference type="RefSeq" id="XP_033421391.1">
    <property type="nucleotide sequence ID" value="XM_033575536.1"/>
</dbReference>
<sequence>MPDSRRPLAPAPTGAIAGNGIPQRRKNVGTACLACKARKLKCTGNSPCANCIKNGLECTLNQAADKRRRGHMKRKIDLLEDKEDLLIGLVGVLRETGNRRTITLLNLIRSNASLSEIRNYIDQELPEADLERTPELVEVCHRVQRLPQTESRSVRRILDAKRLSDIPRFRVPAQPWTAVDDDDFVSHLVSLWFTWCHPFCNWIDRELFIRDMQTANPRASYCSPFLVNSILADACAYSDYPEAYAKAGDVSSRGSNFYDEAKRLLDKEEGRISLPTVQGLGVLWSCSLMTGRDRQGWIFRSQLAYSVQELAQNESVQAPEADENAFRMAGVISHAHWGLFNIATVQALFQKKMPPIKPPAPVSLPPVRHEYEQDDWQPYPTFAERIQSHTDCLFNALCKLNLITYDLCRIFFRGDTEQSHVEMQRQTEAVHSRLRQWADHPPGCLKGSEIEAPHTLCLHMYYHVIIMTICSLSRAVFGTDHASQDELRLSSARNIAQLLHIHRTSWGVDRMLVHNIHWIATALFALVDRLDDPSNRNAFINICVTAKAFSRRWESSNTILRSLQATARERNIVLPTETDPLFAELEKHRPHRLHIKHDISTDPGSSDV</sequence>
<proteinExistence type="predicted"/>
<keyword evidence="2" id="KW-0805">Transcription regulation</keyword>
<keyword evidence="4" id="KW-0804">Transcription</keyword>
<evidence type="ECO:0000259" key="7">
    <source>
        <dbReference type="PROSITE" id="PS50048"/>
    </source>
</evidence>
<dbReference type="VEuPathDB" id="FungiDB:EYZ11_006452"/>
<dbReference type="InterPro" id="IPR001138">
    <property type="entry name" value="Zn2Cys6_DnaBD"/>
</dbReference>
<dbReference type="SMART" id="SM00066">
    <property type="entry name" value="GAL4"/>
    <property type="match status" value="1"/>
</dbReference>
<organism evidence="8 9">
    <name type="scientific">Aspergillus tanneri</name>
    <dbReference type="NCBI Taxonomy" id="1220188"/>
    <lineage>
        <taxon>Eukaryota</taxon>
        <taxon>Fungi</taxon>
        <taxon>Dikarya</taxon>
        <taxon>Ascomycota</taxon>
        <taxon>Pezizomycotina</taxon>
        <taxon>Eurotiomycetes</taxon>
        <taxon>Eurotiomycetidae</taxon>
        <taxon>Eurotiales</taxon>
        <taxon>Aspergillaceae</taxon>
        <taxon>Aspergillus</taxon>
        <taxon>Aspergillus subgen. Circumdati</taxon>
    </lineage>
</organism>
<dbReference type="GO" id="GO:0003677">
    <property type="term" value="F:DNA binding"/>
    <property type="evidence" value="ECO:0007669"/>
    <property type="project" value="UniProtKB-KW"/>
</dbReference>
<comment type="caution">
    <text evidence="8">The sequence shown here is derived from an EMBL/GenBank/DDBJ whole genome shotgun (WGS) entry which is preliminary data.</text>
</comment>
<dbReference type="PROSITE" id="PS00463">
    <property type="entry name" value="ZN2_CY6_FUNGAL_1"/>
    <property type="match status" value="1"/>
</dbReference>
<protein>
    <recommendedName>
        <fullName evidence="7">Zn(2)-C6 fungal-type domain-containing protein</fullName>
    </recommendedName>
</protein>
<dbReference type="GO" id="GO:0008270">
    <property type="term" value="F:zinc ion binding"/>
    <property type="evidence" value="ECO:0007669"/>
    <property type="project" value="InterPro"/>
</dbReference>
<dbReference type="EMBL" id="QUQM01000008">
    <property type="protein sequence ID" value="KAA8642029.1"/>
    <property type="molecule type" value="Genomic_DNA"/>
</dbReference>
<dbReference type="AlphaFoldDB" id="A0A5M9MBX9"/>
<dbReference type="GO" id="GO:0000981">
    <property type="term" value="F:DNA-binding transcription factor activity, RNA polymerase II-specific"/>
    <property type="evidence" value="ECO:0007669"/>
    <property type="project" value="InterPro"/>
</dbReference>
<dbReference type="GO" id="GO:0006351">
    <property type="term" value="P:DNA-templated transcription"/>
    <property type="evidence" value="ECO:0007669"/>
    <property type="project" value="InterPro"/>
</dbReference>
<feature type="domain" description="Zn(2)-C6 fungal-type" evidence="7">
    <location>
        <begin position="31"/>
        <end position="60"/>
    </location>
</feature>
<dbReference type="InterPro" id="IPR053187">
    <property type="entry name" value="Notoamide_regulator"/>
</dbReference>
<dbReference type="InterPro" id="IPR036864">
    <property type="entry name" value="Zn2-C6_fun-type_DNA-bd_sf"/>
</dbReference>
<evidence type="ECO:0000313" key="8">
    <source>
        <dbReference type="EMBL" id="KAA8642029.1"/>
    </source>
</evidence>
<dbReference type="OrthoDB" id="2593732at2759"/>
<keyword evidence="1" id="KW-0479">Metal-binding</keyword>
<dbReference type="Gene3D" id="4.10.240.10">
    <property type="entry name" value="Zn(2)-C6 fungal-type DNA-binding domain"/>
    <property type="match status" value="1"/>
</dbReference>
<dbReference type="Proteomes" id="UP000324241">
    <property type="component" value="Unassembled WGS sequence"/>
</dbReference>
<gene>
    <name evidence="8" type="ORF">ATNIH1004_010969</name>
</gene>
<evidence type="ECO:0000256" key="6">
    <source>
        <dbReference type="SAM" id="MobiDB-lite"/>
    </source>
</evidence>
<dbReference type="Pfam" id="PF04082">
    <property type="entry name" value="Fungal_trans"/>
    <property type="match status" value="1"/>
</dbReference>
<dbReference type="PROSITE" id="PS50048">
    <property type="entry name" value="ZN2_CY6_FUNGAL_2"/>
    <property type="match status" value="1"/>
</dbReference>
<dbReference type="PANTHER" id="PTHR47256:SF1">
    <property type="entry name" value="ZN(II)2CYS6 TRANSCRIPTION FACTOR (EUROFUNG)"/>
    <property type="match status" value="1"/>
</dbReference>
<feature type="region of interest" description="Disordered" evidence="6">
    <location>
        <begin position="1"/>
        <end position="22"/>
    </location>
</feature>
<dbReference type="InterPro" id="IPR007219">
    <property type="entry name" value="XnlR_reg_dom"/>
</dbReference>
<evidence type="ECO:0000313" key="9">
    <source>
        <dbReference type="Proteomes" id="UP000324241"/>
    </source>
</evidence>
<dbReference type="GO" id="GO:0009893">
    <property type="term" value="P:positive regulation of metabolic process"/>
    <property type="evidence" value="ECO:0007669"/>
    <property type="project" value="UniProtKB-ARBA"/>
</dbReference>
<evidence type="ECO:0000256" key="4">
    <source>
        <dbReference type="ARBA" id="ARBA00023163"/>
    </source>
</evidence>
<evidence type="ECO:0000256" key="5">
    <source>
        <dbReference type="ARBA" id="ARBA00023242"/>
    </source>
</evidence>
<evidence type="ECO:0000256" key="1">
    <source>
        <dbReference type="ARBA" id="ARBA00022723"/>
    </source>
</evidence>
<dbReference type="CDD" id="cd00067">
    <property type="entry name" value="GAL4"/>
    <property type="match status" value="1"/>
</dbReference>
<dbReference type="GeneID" id="54333670"/>
<keyword evidence="5" id="KW-0539">Nucleus</keyword>
<dbReference type="Pfam" id="PF00172">
    <property type="entry name" value="Zn_clus"/>
    <property type="match status" value="1"/>
</dbReference>
<keyword evidence="3" id="KW-0238">DNA-binding</keyword>
<dbReference type="CDD" id="cd12148">
    <property type="entry name" value="fungal_TF_MHR"/>
    <property type="match status" value="1"/>
</dbReference>
<reference evidence="8 9" key="1">
    <citation type="submission" date="2019-08" db="EMBL/GenBank/DDBJ databases">
        <title>The genome sequence of a newly discovered highly antifungal drug resistant Aspergillus species, Aspergillus tanneri NIH 1004.</title>
        <authorList>
            <person name="Mounaud S."/>
            <person name="Singh I."/>
            <person name="Joardar V."/>
            <person name="Pakala S."/>
            <person name="Pakala S."/>
            <person name="Venepally P."/>
            <person name="Chung J.K."/>
            <person name="Losada L."/>
            <person name="Nierman W.C."/>
        </authorList>
    </citation>
    <scope>NUCLEOTIDE SEQUENCE [LARGE SCALE GENOMIC DNA]</scope>
    <source>
        <strain evidence="8 9">NIH1004</strain>
    </source>
</reference>
<dbReference type="PANTHER" id="PTHR47256">
    <property type="entry name" value="ZN(II)2CYS6 TRANSCRIPTION FACTOR (EUROFUNG)-RELATED"/>
    <property type="match status" value="1"/>
</dbReference>
<dbReference type="SUPFAM" id="SSF57701">
    <property type="entry name" value="Zn2/Cys6 DNA-binding domain"/>
    <property type="match status" value="1"/>
</dbReference>
<name>A0A5M9MBX9_9EURO</name>
<evidence type="ECO:0000256" key="3">
    <source>
        <dbReference type="ARBA" id="ARBA00023125"/>
    </source>
</evidence>
<evidence type="ECO:0000256" key="2">
    <source>
        <dbReference type="ARBA" id="ARBA00023015"/>
    </source>
</evidence>